<dbReference type="RefSeq" id="XP_027125869.1">
    <property type="nucleotide sequence ID" value="XM_027270068.2"/>
</dbReference>
<feature type="signal peptide" evidence="2">
    <location>
        <begin position="1"/>
        <end position="16"/>
    </location>
</feature>
<accession>A0A6P6XF56</accession>
<dbReference type="PANTHER" id="PTHR35991">
    <property type="entry name" value="CA-RESPONSIVE PROTEIN"/>
    <property type="match status" value="1"/>
</dbReference>
<feature type="compositionally biased region" description="Basic and acidic residues" evidence="1">
    <location>
        <begin position="89"/>
        <end position="101"/>
    </location>
</feature>
<feature type="compositionally biased region" description="Acidic residues" evidence="1">
    <location>
        <begin position="115"/>
        <end position="126"/>
    </location>
</feature>
<dbReference type="Proteomes" id="UP001652660">
    <property type="component" value="Chromosome 4e"/>
</dbReference>
<feature type="chain" id="PRO_5028252694" evidence="2">
    <location>
        <begin position="17"/>
        <end position="341"/>
    </location>
</feature>
<name>A0A6P6XF56_COFAR</name>
<evidence type="ECO:0000256" key="1">
    <source>
        <dbReference type="SAM" id="MobiDB-lite"/>
    </source>
</evidence>
<sequence length="341" mass="38976">MLIVSVLFIVTLSLFSFSIFTVSRKSTHPIPSILRKKQTQQCSSLHKNDEDRNRCSDDKAQVGGKRAIGSVSTGLTPSILRGLLPPDSPKWDEPFKDEGPDNKNGSVLDGGRVGDEDEEEEEEEEEETKKKRKKRAKKKRPDPSSACGGAGEHDRKKDNKKEELVCLYPFTTSSSAVQRKLKQNYDQLAKSHESNALTLAQVGQFVNCLVEAKKELKHRSEVIQRKFTITKALLLKADRSSFDRLHQQIYKLELEQRRLEEDAVVYNWLQQQLKVSSAYKKLLEIGARMEAEDKHREQVERTDDEFADISFEELLAQEKKDAFWQRNGKSRSCSISGQRFC</sequence>
<dbReference type="AlphaFoldDB" id="A0A6P6XF56"/>
<reference evidence="4" key="2">
    <citation type="submission" date="2025-08" db="UniProtKB">
        <authorList>
            <consortium name="RefSeq"/>
        </authorList>
    </citation>
    <scope>IDENTIFICATION</scope>
    <source>
        <tissue evidence="4">Leaves</tissue>
    </source>
</reference>
<dbReference type="OrthoDB" id="1925033at2759"/>
<feature type="compositionally biased region" description="Basic and acidic residues" evidence="1">
    <location>
        <begin position="46"/>
        <end position="60"/>
    </location>
</feature>
<proteinExistence type="predicted"/>
<protein>
    <submittedName>
        <fullName evidence="4">Uncharacterized protein</fullName>
    </submittedName>
</protein>
<evidence type="ECO:0000256" key="2">
    <source>
        <dbReference type="SAM" id="SignalP"/>
    </source>
</evidence>
<keyword evidence="2" id="KW-0732">Signal</keyword>
<organism evidence="3 4">
    <name type="scientific">Coffea arabica</name>
    <name type="common">Arabian coffee</name>
    <dbReference type="NCBI Taxonomy" id="13443"/>
    <lineage>
        <taxon>Eukaryota</taxon>
        <taxon>Viridiplantae</taxon>
        <taxon>Streptophyta</taxon>
        <taxon>Embryophyta</taxon>
        <taxon>Tracheophyta</taxon>
        <taxon>Spermatophyta</taxon>
        <taxon>Magnoliopsida</taxon>
        <taxon>eudicotyledons</taxon>
        <taxon>Gunneridae</taxon>
        <taxon>Pentapetalae</taxon>
        <taxon>asterids</taxon>
        <taxon>lamiids</taxon>
        <taxon>Gentianales</taxon>
        <taxon>Rubiaceae</taxon>
        <taxon>Ixoroideae</taxon>
        <taxon>Gardenieae complex</taxon>
        <taxon>Bertiereae - Coffeeae clade</taxon>
        <taxon>Coffeeae</taxon>
        <taxon>Coffea</taxon>
    </lineage>
</organism>
<gene>
    <name evidence="4" type="primary">LOC113742267</name>
</gene>
<keyword evidence="3" id="KW-1185">Reference proteome</keyword>
<reference evidence="3" key="1">
    <citation type="journal article" date="2025" name="Foods">
        <title>Unveiling the Microbial Signatures of Arabica Coffee Cherries: Insights into Ripeness Specific Diversity, Functional Traits, and Implications for Quality and Safety.</title>
        <authorList>
            <consortium name="RefSeq"/>
            <person name="Tenea G.N."/>
            <person name="Cifuentes V."/>
            <person name="Reyes P."/>
            <person name="Cevallos-Vallejos M."/>
        </authorList>
    </citation>
    <scope>NUCLEOTIDE SEQUENCE [LARGE SCALE GENOMIC DNA]</scope>
</reference>
<feature type="region of interest" description="Disordered" evidence="1">
    <location>
        <begin position="38"/>
        <end position="158"/>
    </location>
</feature>
<dbReference type="PANTHER" id="PTHR35991:SF1">
    <property type="entry name" value="CA-RESPONSIVE PROTEIN"/>
    <property type="match status" value="1"/>
</dbReference>
<feature type="compositionally biased region" description="Basic residues" evidence="1">
    <location>
        <begin position="130"/>
        <end position="140"/>
    </location>
</feature>
<dbReference type="GeneID" id="113742267"/>
<evidence type="ECO:0000313" key="4">
    <source>
        <dbReference type="RefSeq" id="XP_027125869.1"/>
    </source>
</evidence>
<evidence type="ECO:0000313" key="3">
    <source>
        <dbReference type="Proteomes" id="UP001652660"/>
    </source>
</evidence>